<dbReference type="CDD" id="cd08544">
    <property type="entry name" value="Reeler"/>
    <property type="match status" value="1"/>
</dbReference>
<comment type="caution">
    <text evidence="4">The sequence shown here is derived from an EMBL/GenBank/DDBJ whole genome shotgun (WGS) entry which is preliminary data.</text>
</comment>
<dbReference type="PANTHER" id="PTHR45828:SF51">
    <property type="entry name" value="REELIN DOMAIN-CONTAINING PROTEIN 1"/>
    <property type="match status" value="1"/>
</dbReference>
<evidence type="ECO:0000313" key="5">
    <source>
        <dbReference type="Proteomes" id="UP000693946"/>
    </source>
</evidence>
<sequence length="725" mass="79014">MGVVLFTLAPPATAFSRGASHTSCQEMIPRHIRAHPQDPPHSYVTLRASASSYLPGQFITVTVRSSRDFMGFLLQARSVGRAGAGVEVRARGEVGVRGGSRSSRIGPVLVGGSWTFTPPGTHTLHCLSEGDTLTHSDKQLKRNLSFVWRAPDVPMGDIQFYITVVQSYFVYWAGIKSEVVRDGSQKLWNGRKTTEKDGGTFAEQENGRMGPTEPTRPQNSRTRGYDSLETVIRQEIKNLATLTTLGNELWTNQTVSERNKMATSGSPHFTTSGSATYSNAALASSSSEPPNHRLQPNTSVGDVNKSQPEPSQSGPRQTSPPYAECQTTDFFRTLPQPQPIKQPESDSLHESMSSSPKSWFQSTLHTGSPLAHSFEWKKTEPPQTPPSLTHLQFTIRYGPILATNQGKDVTTHDPQAKIKSISPIFAISSTTEPMFSGSTPQFSSGKSQPKTTPALSVPPSPFPISVPPHVHPVKPSSTHSVASSNSSSPFVSITPVPLSNPPSSPSTFSKMITASTFPSSPSLISTASIPPTPPLVPTTSSYSLGSSYSIKLTKGESLKIQKHLVPSDPEPNLTPPTQRTVLHQIPDPHPKLDPNIKLNRGRELKPNHPNTDTKQKHPSNPSGTPDKEGKYPDIIPRHSAWELGMLLGCSAGLGMVLVVVIRYMYRQACGKRTGVTLNDREREYERGERGLIHVQECGDLVRVRRIRENSFVLLAEYDILASPGD</sequence>
<keyword evidence="5" id="KW-1185">Reference proteome</keyword>
<dbReference type="GO" id="GO:0016020">
    <property type="term" value="C:membrane"/>
    <property type="evidence" value="ECO:0007669"/>
    <property type="project" value="TreeGrafter"/>
</dbReference>
<feature type="transmembrane region" description="Helical" evidence="2">
    <location>
        <begin position="643"/>
        <end position="665"/>
    </location>
</feature>
<dbReference type="InterPro" id="IPR051237">
    <property type="entry name" value="Ferric-chelate_Red/DefProt"/>
</dbReference>
<organism evidence="4 5">
    <name type="scientific">Solea senegalensis</name>
    <name type="common">Senegalese sole</name>
    <dbReference type="NCBI Taxonomy" id="28829"/>
    <lineage>
        <taxon>Eukaryota</taxon>
        <taxon>Metazoa</taxon>
        <taxon>Chordata</taxon>
        <taxon>Craniata</taxon>
        <taxon>Vertebrata</taxon>
        <taxon>Euteleostomi</taxon>
        <taxon>Actinopterygii</taxon>
        <taxon>Neopterygii</taxon>
        <taxon>Teleostei</taxon>
        <taxon>Neoteleostei</taxon>
        <taxon>Acanthomorphata</taxon>
        <taxon>Carangaria</taxon>
        <taxon>Pleuronectiformes</taxon>
        <taxon>Pleuronectoidei</taxon>
        <taxon>Soleidae</taxon>
        <taxon>Solea</taxon>
    </lineage>
</organism>
<feature type="compositionally biased region" description="Polar residues" evidence="1">
    <location>
        <begin position="279"/>
        <end position="330"/>
    </location>
</feature>
<evidence type="ECO:0000256" key="2">
    <source>
        <dbReference type="SAM" id="Phobius"/>
    </source>
</evidence>
<dbReference type="PROSITE" id="PS51019">
    <property type="entry name" value="REELIN"/>
    <property type="match status" value="1"/>
</dbReference>
<reference evidence="4 5" key="1">
    <citation type="journal article" date="2021" name="Sci. Rep.">
        <title>Chromosome anchoring in Senegalese sole (Solea senegalensis) reveals sex-associated markers and genome rearrangements in flatfish.</title>
        <authorList>
            <person name="Guerrero-Cozar I."/>
            <person name="Gomez-Garrido J."/>
            <person name="Berbel C."/>
            <person name="Martinez-Blanch J.F."/>
            <person name="Alioto T."/>
            <person name="Claros M.G."/>
            <person name="Gagnaire P.A."/>
            <person name="Manchado M."/>
        </authorList>
    </citation>
    <scope>NUCLEOTIDE SEQUENCE [LARGE SCALE GENOMIC DNA]</scope>
    <source>
        <strain evidence="4">Sse05_10M</strain>
    </source>
</reference>
<dbReference type="Proteomes" id="UP000693946">
    <property type="component" value="Unassembled WGS sequence"/>
</dbReference>
<dbReference type="EMBL" id="JAGKHQ010001089">
    <property type="protein sequence ID" value="KAG7461380.1"/>
    <property type="molecule type" value="Genomic_DNA"/>
</dbReference>
<accession>A0AAV6PG27</accession>
<evidence type="ECO:0000259" key="3">
    <source>
        <dbReference type="PROSITE" id="PS51019"/>
    </source>
</evidence>
<keyword evidence="2" id="KW-0812">Transmembrane</keyword>
<evidence type="ECO:0000256" key="1">
    <source>
        <dbReference type="SAM" id="MobiDB-lite"/>
    </source>
</evidence>
<feature type="region of interest" description="Disordered" evidence="1">
    <location>
        <begin position="189"/>
        <end position="225"/>
    </location>
</feature>
<name>A0AAV6PG27_SOLSE</name>
<feature type="compositionally biased region" description="Polar residues" evidence="1">
    <location>
        <begin position="435"/>
        <end position="454"/>
    </location>
</feature>
<keyword evidence="2" id="KW-0472">Membrane</keyword>
<feature type="domain" description="Reelin" evidence="3">
    <location>
        <begin position="9"/>
        <end position="196"/>
    </location>
</feature>
<dbReference type="Pfam" id="PF02014">
    <property type="entry name" value="Reeler"/>
    <property type="match status" value="1"/>
</dbReference>
<feature type="region of interest" description="Disordered" evidence="1">
    <location>
        <begin position="565"/>
        <end position="632"/>
    </location>
</feature>
<feature type="compositionally biased region" description="Pro residues" evidence="1">
    <location>
        <begin position="456"/>
        <end position="470"/>
    </location>
</feature>
<feature type="region of interest" description="Disordered" evidence="1">
    <location>
        <begin position="435"/>
        <end position="507"/>
    </location>
</feature>
<dbReference type="InterPro" id="IPR002861">
    <property type="entry name" value="Reeler_dom"/>
</dbReference>
<evidence type="ECO:0000313" key="4">
    <source>
        <dbReference type="EMBL" id="KAG7461380.1"/>
    </source>
</evidence>
<gene>
    <name evidence="4" type="ORF">JOB18_003431</name>
</gene>
<feature type="compositionally biased region" description="Low complexity" evidence="1">
    <location>
        <begin position="473"/>
        <end position="497"/>
    </location>
</feature>
<protein>
    <recommendedName>
        <fullName evidence="3">Reelin domain-containing protein</fullName>
    </recommendedName>
</protein>
<proteinExistence type="predicted"/>
<feature type="region of interest" description="Disordered" evidence="1">
    <location>
        <begin position="279"/>
        <end position="364"/>
    </location>
</feature>
<dbReference type="AlphaFoldDB" id="A0AAV6PG27"/>
<dbReference type="PANTHER" id="PTHR45828">
    <property type="entry name" value="CYTOCHROME B561/FERRIC REDUCTASE TRANSMEMBRANE"/>
    <property type="match status" value="1"/>
</dbReference>
<feature type="compositionally biased region" description="Basic and acidic residues" evidence="1">
    <location>
        <begin position="586"/>
        <end position="615"/>
    </location>
</feature>
<keyword evidence="2" id="KW-1133">Transmembrane helix</keyword>